<evidence type="ECO:0000313" key="2">
    <source>
        <dbReference type="EMBL" id="QDU35595.1"/>
    </source>
</evidence>
<keyword evidence="2" id="KW-0547">Nucleotide-binding</keyword>
<proteinExistence type="predicted"/>
<sequence>MKMKAVMNWSGGKDSSLALFDVMRRGEVEVVSLLTTLNETHGRVSMHGVREALLDEQAAAIGLPLVKVKLSDEPTMAAYERGMNEAMMGLRAQGVGVSIFGDIFLEDLRAYREQKLRSAGFEGLFPLWKLDTKMLAGRFVEQGFKGVTSCVSDEAMGEAWVGREMDAGFFAELPEGVDACGEHGEFHSFVYDGPHMKKGVRIEIGEKVYREYHKPEGEGDDDSLCGGRDEEPSKMGFWYCDLIAV</sequence>
<dbReference type="InterPro" id="IPR014729">
    <property type="entry name" value="Rossmann-like_a/b/a_fold"/>
</dbReference>
<reference evidence="2 3" key="1">
    <citation type="submission" date="2019-02" db="EMBL/GenBank/DDBJ databases">
        <title>Deep-cultivation of Planctomycetes and their phenomic and genomic characterization uncovers novel biology.</title>
        <authorList>
            <person name="Wiegand S."/>
            <person name="Jogler M."/>
            <person name="Boedeker C."/>
            <person name="Pinto D."/>
            <person name="Vollmers J."/>
            <person name="Rivas-Marin E."/>
            <person name="Kohn T."/>
            <person name="Peeters S.H."/>
            <person name="Heuer A."/>
            <person name="Rast P."/>
            <person name="Oberbeckmann S."/>
            <person name="Bunk B."/>
            <person name="Jeske O."/>
            <person name="Meyerdierks A."/>
            <person name="Storesund J.E."/>
            <person name="Kallscheuer N."/>
            <person name="Luecker S."/>
            <person name="Lage O.M."/>
            <person name="Pohl T."/>
            <person name="Merkel B.J."/>
            <person name="Hornburger P."/>
            <person name="Mueller R.-W."/>
            <person name="Bruemmer F."/>
            <person name="Labrenz M."/>
            <person name="Spormann A.M."/>
            <person name="Op den Camp H."/>
            <person name="Overmann J."/>
            <person name="Amann R."/>
            <person name="Jetten M.S.M."/>
            <person name="Mascher T."/>
            <person name="Medema M.H."/>
            <person name="Devos D.P."/>
            <person name="Kaster A.-K."/>
            <person name="Ovreas L."/>
            <person name="Rohde M."/>
            <person name="Galperin M.Y."/>
            <person name="Jogler C."/>
        </authorList>
    </citation>
    <scope>NUCLEOTIDE SEQUENCE [LARGE SCALE GENOMIC DNA]</scope>
    <source>
        <strain evidence="2 3">KS4</strain>
    </source>
</reference>
<dbReference type="EMBL" id="CP036425">
    <property type="protein sequence ID" value="QDU35595.1"/>
    <property type="molecule type" value="Genomic_DNA"/>
</dbReference>
<dbReference type="Proteomes" id="UP000317369">
    <property type="component" value="Chromosome"/>
</dbReference>
<dbReference type="Gene3D" id="3.90.1490.10">
    <property type="entry name" value="putative n-type atp pyrophosphatase, domain 2"/>
    <property type="match status" value="1"/>
</dbReference>
<keyword evidence="2" id="KW-0067">ATP-binding</keyword>
<dbReference type="SUPFAM" id="SSF52402">
    <property type="entry name" value="Adenine nucleotide alpha hydrolases-like"/>
    <property type="match status" value="1"/>
</dbReference>
<feature type="domain" description="Diphthamide synthase" evidence="1">
    <location>
        <begin position="3"/>
        <end position="209"/>
    </location>
</feature>
<dbReference type="RefSeq" id="WP_200761402.1">
    <property type="nucleotide sequence ID" value="NZ_CP036425.1"/>
</dbReference>
<dbReference type="Pfam" id="PF01902">
    <property type="entry name" value="Diphthami_syn_2"/>
    <property type="match status" value="1"/>
</dbReference>
<dbReference type="InterPro" id="IPR002761">
    <property type="entry name" value="Diphthami_syn_dom"/>
</dbReference>
<dbReference type="GO" id="GO:0005524">
    <property type="term" value="F:ATP binding"/>
    <property type="evidence" value="ECO:0007669"/>
    <property type="project" value="UniProtKB-KW"/>
</dbReference>
<evidence type="ECO:0000313" key="3">
    <source>
        <dbReference type="Proteomes" id="UP000317369"/>
    </source>
</evidence>
<dbReference type="AlphaFoldDB" id="A0A517YZE7"/>
<name>A0A517YZE7_9BACT</name>
<dbReference type="KEGG" id="pcor:KS4_36780"/>
<gene>
    <name evidence="2" type="ORF">KS4_36780</name>
</gene>
<dbReference type="Gene3D" id="3.40.50.620">
    <property type="entry name" value="HUPs"/>
    <property type="match status" value="1"/>
</dbReference>
<keyword evidence="3" id="KW-1185">Reference proteome</keyword>
<evidence type="ECO:0000259" key="1">
    <source>
        <dbReference type="Pfam" id="PF01902"/>
    </source>
</evidence>
<accession>A0A517YZE7</accession>
<organism evidence="2 3">
    <name type="scientific">Poriferisphaera corsica</name>
    <dbReference type="NCBI Taxonomy" id="2528020"/>
    <lineage>
        <taxon>Bacteria</taxon>
        <taxon>Pseudomonadati</taxon>
        <taxon>Planctomycetota</taxon>
        <taxon>Phycisphaerae</taxon>
        <taxon>Phycisphaerales</taxon>
        <taxon>Phycisphaeraceae</taxon>
        <taxon>Poriferisphaera</taxon>
    </lineage>
</organism>
<protein>
    <submittedName>
        <fullName evidence="2">ATP-binding region</fullName>
    </submittedName>
</protein>